<gene>
    <name evidence="2" type="ORF">BCON_0476g00040</name>
</gene>
<reference evidence="2 3" key="1">
    <citation type="submission" date="2017-12" db="EMBL/GenBank/DDBJ databases">
        <title>Comparative genomics of Botrytis spp.</title>
        <authorList>
            <person name="Valero-Jimenez C.A."/>
            <person name="Tapia P."/>
            <person name="Veloso J."/>
            <person name="Silva-Moreno E."/>
            <person name="Staats M."/>
            <person name="Valdes J.H."/>
            <person name="Van Kan J.A.L."/>
        </authorList>
    </citation>
    <scope>NUCLEOTIDE SEQUENCE [LARGE SCALE GENOMIC DNA]</scope>
    <source>
        <strain evidence="2 3">MUCL11595</strain>
    </source>
</reference>
<protein>
    <submittedName>
        <fullName evidence="2">Uncharacterized protein</fullName>
    </submittedName>
</protein>
<sequence length="367" mass="41760">MTERSNTRPDPYIVETAERQSKVISLINQVDEYVRWILAEELRACQVVGGIRSTMLETMMPLDMENPWFDEKDDGSRSSARFTDFIENLENMASQRYVELVTRGRILLVHKLLILNKDIKLCRLQPLSELHSTASIRFRRESYRVILRVLRSDCRSSLSPSRDEWGEIMEEVRLADNGGYPKEPLTANELENYFDPDIFVTQRVRRDSRITENKWRGIIAAKMKIMIDEYKYPKKGKDSPYFQANGDAWDSSSEDDNIAAGVGQSLPGYQQMNQNQQPSSSSSKAGTSNSTESANRQQGHHSISSDSTIHDTETSSKNTIVKKRKRSTSISETSDASTEPESKRRSGKNASTPTVDDPTTSLNVRRM</sequence>
<dbReference type="EMBL" id="PQXN01000474">
    <property type="protein sequence ID" value="TGO44679.1"/>
    <property type="molecule type" value="Genomic_DNA"/>
</dbReference>
<evidence type="ECO:0000313" key="3">
    <source>
        <dbReference type="Proteomes" id="UP000297527"/>
    </source>
</evidence>
<organism evidence="2 3">
    <name type="scientific">Botryotinia convoluta</name>
    <dbReference type="NCBI Taxonomy" id="54673"/>
    <lineage>
        <taxon>Eukaryota</taxon>
        <taxon>Fungi</taxon>
        <taxon>Dikarya</taxon>
        <taxon>Ascomycota</taxon>
        <taxon>Pezizomycotina</taxon>
        <taxon>Leotiomycetes</taxon>
        <taxon>Helotiales</taxon>
        <taxon>Sclerotiniaceae</taxon>
        <taxon>Botryotinia</taxon>
    </lineage>
</organism>
<evidence type="ECO:0000256" key="1">
    <source>
        <dbReference type="SAM" id="MobiDB-lite"/>
    </source>
</evidence>
<name>A0A4Z1H7P8_9HELO</name>
<dbReference type="AlphaFoldDB" id="A0A4Z1H7P8"/>
<proteinExistence type="predicted"/>
<feature type="region of interest" description="Disordered" evidence="1">
    <location>
        <begin position="236"/>
        <end position="367"/>
    </location>
</feature>
<comment type="caution">
    <text evidence="2">The sequence shown here is derived from an EMBL/GenBank/DDBJ whole genome shotgun (WGS) entry which is preliminary data.</text>
</comment>
<dbReference type="Proteomes" id="UP000297527">
    <property type="component" value="Unassembled WGS sequence"/>
</dbReference>
<feature type="compositionally biased region" description="Polar residues" evidence="1">
    <location>
        <begin position="328"/>
        <end position="339"/>
    </location>
</feature>
<keyword evidence="3" id="KW-1185">Reference proteome</keyword>
<evidence type="ECO:0000313" key="2">
    <source>
        <dbReference type="EMBL" id="TGO44679.1"/>
    </source>
</evidence>
<feature type="compositionally biased region" description="Polar residues" evidence="1">
    <location>
        <begin position="348"/>
        <end position="367"/>
    </location>
</feature>
<accession>A0A4Z1H7P8</accession>
<dbReference type="OrthoDB" id="3558083at2759"/>
<feature type="compositionally biased region" description="Low complexity" evidence="1">
    <location>
        <begin position="270"/>
        <end position="290"/>
    </location>
</feature>